<gene>
    <name evidence="2" type="ORF">ACJDU8_09505</name>
</gene>
<dbReference type="PANTHER" id="PTHR33745">
    <property type="entry name" value="RSBT ANTAGONIST PROTEIN RSBS-RELATED"/>
    <property type="match status" value="1"/>
</dbReference>
<dbReference type="InterPro" id="IPR051932">
    <property type="entry name" value="Bact_StressResp_Reg"/>
</dbReference>
<feature type="domain" description="STAS" evidence="1">
    <location>
        <begin position="2"/>
        <end position="113"/>
    </location>
</feature>
<evidence type="ECO:0000313" key="2">
    <source>
        <dbReference type="EMBL" id="MFL0195796.1"/>
    </source>
</evidence>
<dbReference type="Proteomes" id="UP001623660">
    <property type="component" value="Unassembled WGS sequence"/>
</dbReference>
<dbReference type="InterPro" id="IPR002645">
    <property type="entry name" value="STAS_dom"/>
</dbReference>
<reference evidence="2 3" key="1">
    <citation type="submission" date="2024-11" db="EMBL/GenBank/DDBJ databases">
        <authorList>
            <person name="Heng Y.C."/>
            <person name="Lim A.C.H."/>
            <person name="Lee J.K.Y."/>
            <person name="Kittelmann S."/>
        </authorList>
    </citation>
    <scope>NUCLEOTIDE SEQUENCE [LARGE SCALE GENOMIC DNA]</scope>
    <source>
        <strain evidence="2 3">WILCCON 0269</strain>
    </source>
</reference>
<dbReference type="Pfam" id="PF01740">
    <property type="entry name" value="STAS"/>
    <property type="match status" value="1"/>
</dbReference>
<dbReference type="CDD" id="cd07041">
    <property type="entry name" value="STAS_RsbR_RsbS_like"/>
    <property type="match status" value="1"/>
</dbReference>
<keyword evidence="3" id="KW-1185">Reference proteome</keyword>
<proteinExistence type="predicted"/>
<dbReference type="PANTHER" id="PTHR33745:SF1">
    <property type="entry name" value="RSBT ANTAGONIST PROTEIN RSBS"/>
    <property type="match status" value="1"/>
</dbReference>
<dbReference type="Gene3D" id="3.30.750.24">
    <property type="entry name" value="STAS domain"/>
    <property type="match status" value="1"/>
</dbReference>
<name>A0ABW8SKC4_9CLOT</name>
<evidence type="ECO:0000259" key="1">
    <source>
        <dbReference type="PROSITE" id="PS50801"/>
    </source>
</evidence>
<dbReference type="PROSITE" id="PS50801">
    <property type="entry name" value="STAS"/>
    <property type="match status" value="1"/>
</dbReference>
<protein>
    <submittedName>
        <fullName evidence="2">STAS domain-containing protein</fullName>
    </submittedName>
</protein>
<dbReference type="InterPro" id="IPR036513">
    <property type="entry name" value="STAS_dom_sf"/>
</dbReference>
<sequence length="147" mass="15776">MNKVPILRLKDTLIVAFQGELTDTSAVCFQNDLLEKIYSTKAKGVVIDISVLDIVDSFLGRTISDTACMIKLLGAELILVGMKPSVAITLIELGLSISKVTTALDLDTGMEKLNALIKLNEIQEIDYVQLTGEEKNDSISGGCSGGK</sequence>
<dbReference type="RefSeq" id="WP_406791916.1">
    <property type="nucleotide sequence ID" value="NZ_JBJHZX010000012.1"/>
</dbReference>
<accession>A0ABW8SKC4</accession>
<comment type="caution">
    <text evidence="2">The sequence shown here is derived from an EMBL/GenBank/DDBJ whole genome shotgun (WGS) entry which is preliminary data.</text>
</comment>
<dbReference type="SUPFAM" id="SSF52091">
    <property type="entry name" value="SpoIIaa-like"/>
    <property type="match status" value="1"/>
</dbReference>
<evidence type="ECO:0000313" key="3">
    <source>
        <dbReference type="Proteomes" id="UP001623660"/>
    </source>
</evidence>
<organism evidence="2 3">
    <name type="scientific">Candidatus Clostridium eludens</name>
    <dbReference type="NCBI Taxonomy" id="3381663"/>
    <lineage>
        <taxon>Bacteria</taxon>
        <taxon>Bacillati</taxon>
        <taxon>Bacillota</taxon>
        <taxon>Clostridia</taxon>
        <taxon>Eubacteriales</taxon>
        <taxon>Clostridiaceae</taxon>
        <taxon>Clostridium</taxon>
    </lineage>
</organism>
<dbReference type="EMBL" id="JBJHZX010000012">
    <property type="protein sequence ID" value="MFL0195796.1"/>
    <property type="molecule type" value="Genomic_DNA"/>
</dbReference>